<dbReference type="GO" id="GO:0004553">
    <property type="term" value="F:hydrolase activity, hydrolyzing O-glycosyl compounds"/>
    <property type="evidence" value="ECO:0007669"/>
    <property type="project" value="InterPro"/>
</dbReference>
<dbReference type="SUPFAM" id="SSF49899">
    <property type="entry name" value="Concanavalin A-like lectins/glucanases"/>
    <property type="match status" value="1"/>
</dbReference>
<gene>
    <name evidence="9" type="ORF">L0C25_21975</name>
</gene>
<dbReference type="InterPro" id="IPR013783">
    <property type="entry name" value="Ig-like_fold"/>
</dbReference>
<dbReference type="SUPFAM" id="SSF49785">
    <property type="entry name" value="Galactose-binding domain-like"/>
    <property type="match status" value="1"/>
</dbReference>
<dbReference type="InterPro" id="IPR051913">
    <property type="entry name" value="GH2_Domain-Containing"/>
</dbReference>
<feature type="signal peptide" evidence="7">
    <location>
        <begin position="1"/>
        <end position="28"/>
    </location>
</feature>
<dbReference type="SUPFAM" id="SSF49303">
    <property type="entry name" value="beta-Galactosidase/glucuronidase domain"/>
    <property type="match status" value="1"/>
</dbReference>
<evidence type="ECO:0000313" key="9">
    <source>
        <dbReference type="EMBL" id="UYM05157.1"/>
    </source>
</evidence>
<dbReference type="InterPro" id="IPR036156">
    <property type="entry name" value="Beta-gal/glucu_dom_sf"/>
</dbReference>
<dbReference type="PANTHER" id="PTHR42732">
    <property type="entry name" value="BETA-GALACTOSIDASE"/>
    <property type="match status" value="1"/>
</dbReference>
<dbReference type="Pfam" id="PF00703">
    <property type="entry name" value="Glyco_hydro_2"/>
    <property type="match status" value="1"/>
</dbReference>
<dbReference type="Gene3D" id="3.20.20.80">
    <property type="entry name" value="Glycosidases"/>
    <property type="match status" value="1"/>
</dbReference>
<dbReference type="InterPro" id="IPR017853">
    <property type="entry name" value="GH"/>
</dbReference>
<dbReference type="RefSeq" id="WP_271633935.1">
    <property type="nucleotide sequence ID" value="NZ_CP094970.1"/>
</dbReference>
<evidence type="ECO:0000313" key="10">
    <source>
        <dbReference type="Proteomes" id="UP001164390"/>
    </source>
</evidence>
<comment type="similarity">
    <text evidence="1">Belongs to the glycosyl hydrolase 2 family.</text>
</comment>
<evidence type="ECO:0000256" key="6">
    <source>
        <dbReference type="SAM" id="MobiDB-lite"/>
    </source>
</evidence>
<dbReference type="Gene3D" id="2.60.40.10">
    <property type="entry name" value="Immunoglobulins"/>
    <property type="match status" value="1"/>
</dbReference>
<evidence type="ECO:0000256" key="1">
    <source>
        <dbReference type="ARBA" id="ARBA00007401"/>
    </source>
</evidence>
<evidence type="ECO:0000259" key="8">
    <source>
        <dbReference type="SMART" id="SM00560"/>
    </source>
</evidence>
<dbReference type="InterPro" id="IPR006558">
    <property type="entry name" value="LamG-like"/>
</dbReference>
<name>A0AA46YK65_9ACTN</name>
<feature type="domain" description="LamG-like jellyroll fold" evidence="8">
    <location>
        <begin position="699"/>
        <end position="831"/>
    </location>
</feature>
<dbReference type="Pfam" id="PF02837">
    <property type="entry name" value="Glyco_hydro_2_N"/>
    <property type="match status" value="1"/>
</dbReference>
<keyword evidence="5" id="KW-0326">Glycosidase</keyword>
<dbReference type="InterPro" id="IPR006102">
    <property type="entry name" value="Ig-like_GH2"/>
</dbReference>
<evidence type="ECO:0000256" key="7">
    <source>
        <dbReference type="SAM" id="SignalP"/>
    </source>
</evidence>
<dbReference type="KEGG" id="sgrg:L0C25_21975"/>
<dbReference type="Gene3D" id="2.60.120.260">
    <property type="entry name" value="Galactose-binding domain-like"/>
    <property type="match status" value="1"/>
</dbReference>
<organism evidence="9 10">
    <name type="scientific">Solicola gregarius</name>
    <dbReference type="NCBI Taxonomy" id="2908642"/>
    <lineage>
        <taxon>Bacteria</taxon>
        <taxon>Bacillati</taxon>
        <taxon>Actinomycetota</taxon>
        <taxon>Actinomycetes</taxon>
        <taxon>Propionibacteriales</taxon>
        <taxon>Nocardioidaceae</taxon>
        <taxon>Solicola</taxon>
    </lineage>
</organism>
<dbReference type="AlphaFoldDB" id="A0AA46YK65"/>
<keyword evidence="3" id="KW-0378">Hydrolase</keyword>
<keyword evidence="2 7" id="KW-0732">Signal</keyword>
<proteinExistence type="inferred from homology"/>
<protein>
    <recommendedName>
        <fullName evidence="8">LamG-like jellyroll fold domain-containing protein</fullName>
    </recommendedName>
</protein>
<dbReference type="SMART" id="SM00560">
    <property type="entry name" value="LamGL"/>
    <property type="match status" value="1"/>
</dbReference>
<dbReference type="SUPFAM" id="SSF51445">
    <property type="entry name" value="(Trans)glycosidases"/>
    <property type="match status" value="1"/>
</dbReference>
<dbReference type="PANTHER" id="PTHR42732:SF2">
    <property type="entry name" value="BETA-MANNOSIDASE"/>
    <property type="match status" value="1"/>
</dbReference>
<reference evidence="9" key="1">
    <citation type="submission" date="2022-01" db="EMBL/GenBank/DDBJ databases">
        <title>Nocardioidaceae gen. sp. A5X3R13.</title>
        <authorList>
            <person name="Lopez Marin M.A."/>
            <person name="Uhlik O."/>
        </authorList>
    </citation>
    <scope>NUCLEOTIDE SEQUENCE</scope>
    <source>
        <strain evidence="9">A5X3R13</strain>
    </source>
</reference>
<feature type="region of interest" description="Disordered" evidence="6">
    <location>
        <begin position="27"/>
        <end position="61"/>
    </location>
</feature>
<dbReference type="EMBL" id="CP094970">
    <property type="protein sequence ID" value="UYM05157.1"/>
    <property type="molecule type" value="Genomic_DNA"/>
</dbReference>
<dbReference type="InterPro" id="IPR006104">
    <property type="entry name" value="Glyco_hydro_2_N"/>
</dbReference>
<keyword evidence="10" id="KW-1185">Reference proteome</keyword>
<dbReference type="InterPro" id="IPR008979">
    <property type="entry name" value="Galactose-bd-like_sf"/>
</dbReference>
<dbReference type="Pfam" id="PF13385">
    <property type="entry name" value="Laminin_G_3"/>
    <property type="match status" value="1"/>
</dbReference>
<accession>A0AA46YK65</accession>
<feature type="region of interest" description="Disordered" evidence="6">
    <location>
        <begin position="618"/>
        <end position="655"/>
    </location>
</feature>
<evidence type="ECO:0000256" key="2">
    <source>
        <dbReference type="ARBA" id="ARBA00022729"/>
    </source>
</evidence>
<dbReference type="Proteomes" id="UP001164390">
    <property type="component" value="Chromosome"/>
</dbReference>
<keyword evidence="4" id="KW-1015">Disulfide bond</keyword>
<evidence type="ECO:0000256" key="4">
    <source>
        <dbReference type="ARBA" id="ARBA00023157"/>
    </source>
</evidence>
<evidence type="ECO:0000256" key="5">
    <source>
        <dbReference type="ARBA" id="ARBA00023295"/>
    </source>
</evidence>
<sequence length="844" mass="92572">MNRLRTCVIAGASATLAAALLSVAPSPASPESSAAWEPKDPDLTTPWTSDVSPDNALPEYPRPQLRRDEWKNLNGLWEFAAAAEGDAPPVGEQLDERVLVPYPIESALSGIKRHEDRMFYRRTFSVPRKWQVTRRHGNRLLLHFGAVDYDARVWINGELATEHRGGYDHFTVDATDHLRAGARQEVIVGVTDVTDGLKQPVGKQRIPAIENPGGIFYTPASGIWQTVWMEPVRAAHVENVTATTRRNLRQVDVRVDAEAASKHTVRLQARRRGRVVATATGRPGEPIRLTIRRPDLWSPDHPNLYDLRVSLHERSGRRVDTVDSYFGMRTVDTVLGKDGKRHIVLNGEPTFVNSTLDQGYWPDGIYTAPTDEGLAFDLKAHKRLGFNAVRKHIKVEPDRWYYWADRLGLMVWQDMPALQNGRTPDPDQAARDQFEDELHTMLDQHGGWTSIIGWVPFNEGWGEWNREETGRIADSVKAADPTRLVNAHSGVNCCDSEGDSGRGDIIDWHQYTGPAAPSPTADRAAIDGEHGGYGLVVDDHLWPGEPGAYQMAESKQELTDLYVENQTRMLELSRKCGLSGGIYTQITDVETEVNGFFTYDRKVSKMFRDPVREINEKLSHSGNLGQTPPDPDDGTPGLEGIHRWTLDDGSGTTAADSVGDADLAVADGATWTEGKSGQALDLGGTGYAETDSPVIDTEGGFSVSAWVRLDETGGGFQTAVSQDGDSSSAFFLQYDGGANKFAFSTLGGRAYAGQEAEPGRWYHLVGVRDAATGTYTLYVDGQQQGQISQCLGDPSSGPLAVGRAKFNGENVDFLGGAVDDVRVYDRPLGDGEVTDLYEGGGAHH</sequence>
<feature type="chain" id="PRO_5041395716" description="LamG-like jellyroll fold domain-containing protein" evidence="7">
    <location>
        <begin position="29"/>
        <end position="844"/>
    </location>
</feature>
<dbReference type="GO" id="GO:0005975">
    <property type="term" value="P:carbohydrate metabolic process"/>
    <property type="evidence" value="ECO:0007669"/>
    <property type="project" value="InterPro"/>
</dbReference>
<dbReference type="Gene3D" id="2.60.120.200">
    <property type="match status" value="1"/>
</dbReference>
<dbReference type="InterPro" id="IPR013320">
    <property type="entry name" value="ConA-like_dom_sf"/>
</dbReference>
<evidence type="ECO:0000256" key="3">
    <source>
        <dbReference type="ARBA" id="ARBA00022801"/>
    </source>
</evidence>